<feature type="transmembrane region" description="Helical" evidence="8">
    <location>
        <begin position="62"/>
        <end position="80"/>
    </location>
</feature>
<evidence type="ECO:0000256" key="8">
    <source>
        <dbReference type="SAM" id="Phobius"/>
    </source>
</evidence>
<evidence type="ECO:0000259" key="9">
    <source>
        <dbReference type="PROSITE" id="PS50850"/>
    </source>
</evidence>
<accession>A0AAU7U5X6</accession>
<keyword evidence="4" id="KW-1003">Cell membrane</keyword>
<gene>
    <name evidence="10" type="ORF">ABOD76_04355</name>
</gene>
<feature type="domain" description="Major facilitator superfamily (MFS) profile" evidence="9">
    <location>
        <begin position="1"/>
        <end position="171"/>
    </location>
</feature>
<dbReference type="PANTHER" id="PTHR43271:SF1">
    <property type="entry name" value="INNER MEMBRANE TRANSPORT PROTEIN YNFM"/>
    <property type="match status" value="1"/>
</dbReference>
<dbReference type="PANTHER" id="PTHR43271">
    <property type="entry name" value="BLL2771 PROTEIN"/>
    <property type="match status" value="1"/>
</dbReference>
<proteinExistence type="inferred from homology"/>
<evidence type="ECO:0000256" key="6">
    <source>
        <dbReference type="ARBA" id="ARBA00022989"/>
    </source>
</evidence>
<keyword evidence="5 8" id="KW-0812">Transmembrane</keyword>
<evidence type="ECO:0000256" key="5">
    <source>
        <dbReference type="ARBA" id="ARBA00022692"/>
    </source>
</evidence>
<dbReference type="InterPro" id="IPR020846">
    <property type="entry name" value="MFS_dom"/>
</dbReference>
<comment type="subcellular location">
    <subcellularLocation>
        <location evidence="1">Cell membrane</location>
        <topology evidence="1">Multi-pass membrane protein</topology>
    </subcellularLocation>
</comment>
<keyword evidence="10" id="KW-0614">Plasmid</keyword>
<keyword evidence="3" id="KW-0813">Transport</keyword>
<dbReference type="RefSeq" id="WP_350241797.1">
    <property type="nucleotide sequence ID" value="NZ_CP158298.1"/>
</dbReference>
<dbReference type="InterPro" id="IPR036259">
    <property type="entry name" value="MFS_trans_sf"/>
</dbReference>
<name>A0AAU7U5X6_9DEIO</name>
<dbReference type="Gene3D" id="1.20.1250.20">
    <property type="entry name" value="MFS general substrate transporter like domains"/>
    <property type="match status" value="1"/>
</dbReference>
<dbReference type="GO" id="GO:0022857">
    <property type="term" value="F:transmembrane transporter activity"/>
    <property type="evidence" value="ECO:0007669"/>
    <property type="project" value="InterPro"/>
</dbReference>
<feature type="transmembrane region" description="Helical" evidence="8">
    <location>
        <begin position="31"/>
        <end position="50"/>
    </location>
</feature>
<reference evidence="10" key="1">
    <citation type="submission" date="2024-06" db="EMBL/GenBank/DDBJ databases">
        <title>Draft Genome Sequence of Deinococcus sonorensis Type Strain KR-87, a Biofilm Producing Representative of the Genus Deinococcus.</title>
        <authorList>
            <person name="Boren L.S."/>
            <person name="Grosso R.A."/>
            <person name="Hugenberg-Cox A.N."/>
            <person name="Hill J.T.E."/>
            <person name="Albert C.M."/>
            <person name="Tuohy J.M."/>
        </authorList>
    </citation>
    <scope>NUCLEOTIDE SEQUENCE</scope>
    <source>
        <strain evidence="10">KR-87</strain>
        <plasmid evidence="10">pDson03</plasmid>
    </source>
</reference>
<protein>
    <submittedName>
        <fullName evidence="10">MFS transporter</fullName>
    </submittedName>
</protein>
<dbReference type="Pfam" id="PF07690">
    <property type="entry name" value="MFS_1"/>
    <property type="match status" value="1"/>
</dbReference>
<dbReference type="KEGG" id="dsc:ABOD76_04355"/>
<dbReference type="InterPro" id="IPR011701">
    <property type="entry name" value="MFS"/>
</dbReference>
<comment type="similarity">
    <text evidence="2">Belongs to the major facilitator superfamily.</text>
</comment>
<sequence>MIAFINLGVFVAVFNYLGFRLMDAPHHLSQGQLSALFTVYLFGVVLSPLGGAAADRFGRARVMLIGLITSALGVTLTLSMPLPGVVLGVALLTCGFFVTHAVASGWVGLAAPDHRGHASALYLLAYYLGSSVVGLAGGWFWTAGGWTWVAAFTAALLLLALGVARSLPSTA</sequence>
<keyword evidence="6 8" id="KW-1133">Transmembrane helix</keyword>
<organism evidence="10">
    <name type="scientific">Deinococcus sonorensis KR-87</name>
    <dbReference type="NCBI Taxonomy" id="694439"/>
    <lineage>
        <taxon>Bacteria</taxon>
        <taxon>Thermotogati</taxon>
        <taxon>Deinococcota</taxon>
        <taxon>Deinococci</taxon>
        <taxon>Deinococcales</taxon>
        <taxon>Deinococcaceae</taxon>
        <taxon>Deinococcus</taxon>
    </lineage>
</organism>
<feature type="transmembrane region" description="Helical" evidence="8">
    <location>
        <begin position="146"/>
        <end position="164"/>
    </location>
</feature>
<evidence type="ECO:0000256" key="2">
    <source>
        <dbReference type="ARBA" id="ARBA00008335"/>
    </source>
</evidence>
<feature type="transmembrane region" description="Helical" evidence="8">
    <location>
        <begin position="121"/>
        <end position="140"/>
    </location>
</feature>
<dbReference type="PROSITE" id="PS50850">
    <property type="entry name" value="MFS"/>
    <property type="match status" value="1"/>
</dbReference>
<keyword evidence="7 8" id="KW-0472">Membrane</keyword>
<evidence type="ECO:0000313" key="10">
    <source>
        <dbReference type="EMBL" id="XBV83927.1"/>
    </source>
</evidence>
<dbReference type="GO" id="GO:0005886">
    <property type="term" value="C:plasma membrane"/>
    <property type="evidence" value="ECO:0007669"/>
    <property type="project" value="UniProtKB-SubCell"/>
</dbReference>
<dbReference type="EMBL" id="CP158298">
    <property type="protein sequence ID" value="XBV83927.1"/>
    <property type="molecule type" value="Genomic_DNA"/>
</dbReference>
<feature type="transmembrane region" description="Helical" evidence="8">
    <location>
        <begin position="86"/>
        <end position="109"/>
    </location>
</feature>
<evidence type="ECO:0000256" key="1">
    <source>
        <dbReference type="ARBA" id="ARBA00004651"/>
    </source>
</evidence>
<dbReference type="AlphaFoldDB" id="A0AAU7U5X6"/>
<dbReference type="SUPFAM" id="SSF103473">
    <property type="entry name" value="MFS general substrate transporter"/>
    <property type="match status" value="1"/>
</dbReference>
<evidence type="ECO:0000256" key="7">
    <source>
        <dbReference type="ARBA" id="ARBA00023136"/>
    </source>
</evidence>
<geneLocation type="plasmid" evidence="10">
    <name>pDson03</name>
</geneLocation>
<evidence type="ECO:0000256" key="4">
    <source>
        <dbReference type="ARBA" id="ARBA00022475"/>
    </source>
</evidence>
<evidence type="ECO:0000256" key="3">
    <source>
        <dbReference type="ARBA" id="ARBA00022448"/>
    </source>
</evidence>